<dbReference type="AlphaFoldDB" id="A0A517QCM7"/>
<protein>
    <recommendedName>
        <fullName evidence="6">ParB-like nuclease domain protein</fullName>
    </recommendedName>
</protein>
<evidence type="ECO:0000256" key="1">
    <source>
        <dbReference type="SAM" id="MobiDB-lite"/>
    </source>
</evidence>
<evidence type="ECO:0008006" key="6">
    <source>
        <dbReference type="Google" id="ProtNLM"/>
    </source>
</evidence>
<dbReference type="Proteomes" id="UP000315647">
    <property type="component" value="Chromosome"/>
</dbReference>
<organism evidence="2 4">
    <name type="scientific">Gimesia panareensis</name>
    <dbReference type="NCBI Taxonomy" id="2527978"/>
    <lineage>
        <taxon>Bacteria</taxon>
        <taxon>Pseudomonadati</taxon>
        <taxon>Planctomycetota</taxon>
        <taxon>Planctomycetia</taxon>
        <taxon>Planctomycetales</taxon>
        <taxon>Planctomycetaceae</taxon>
        <taxon>Gimesia</taxon>
    </lineage>
</organism>
<proteinExistence type="predicted"/>
<feature type="region of interest" description="Disordered" evidence="1">
    <location>
        <begin position="117"/>
        <end position="136"/>
    </location>
</feature>
<feature type="compositionally biased region" description="Basic and acidic residues" evidence="1">
    <location>
        <begin position="117"/>
        <end position="130"/>
    </location>
</feature>
<dbReference type="EMBL" id="CP037421">
    <property type="protein sequence ID" value="QDT29388.1"/>
    <property type="molecule type" value="Genomic_DNA"/>
</dbReference>
<reference evidence="2 4" key="1">
    <citation type="submission" date="2019-03" db="EMBL/GenBank/DDBJ databases">
        <title>Deep-cultivation of Planctomycetes and their phenomic and genomic characterization uncovers novel biology.</title>
        <authorList>
            <person name="Wiegand S."/>
            <person name="Jogler M."/>
            <person name="Boedeker C."/>
            <person name="Pinto D."/>
            <person name="Vollmers J."/>
            <person name="Rivas-Marin E."/>
            <person name="Kohn T."/>
            <person name="Peeters S.H."/>
            <person name="Heuer A."/>
            <person name="Rast P."/>
            <person name="Oberbeckmann S."/>
            <person name="Bunk B."/>
            <person name="Jeske O."/>
            <person name="Meyerdierks A."/>
            <person name="Storesund J.E."/>
            <person name="Kallscheuer N."/>
            <person name="Luecker S."/>
            <person name="Lage O.M."/>
            <person name="Pohl T."/>
            <person name="Merkel B.J."/>
            <person name="Hornburger P."/>
            <person name="Mueller R.-W."/>
            <person name="Bruemmer F."/>
            <person name="Labrenz M."/>
            <person name="Spormann A.M."/>
            <person name="Op den Camp H."/>
            <person name="Overmann J."/>
            <person name="Amann R."/>
            <person name="Jetten M.S.M."/>
            <person name="Mascher T."/>
            <person name="Medema M.H."/>
            <person name="Devos D.P."/>
            <person name="Kaster A.-K."/>
            <person name="Ovreas L."/>
            <person name="Rohde M."/>
            <person name="Galperin M.Y."/>
            <person name="Jogler C."/>
        </authorList>
    </citation>
    <scope>NUCLEOTIDE SEQUENCE [LARGE SCALE GENOMIC DNA]</scope>
    <source>
        <strain evidence="2 4">Enr10</strain>
        <strain evidence="3 5">Pan153</strain>
    </source>
</reference>
<dbReference type="SUPFAM" id="SSF110849">
    <property type="entry name" value="ParB/Sulfiredoxin"/>
    <property type="match status" value="1"/>
</dbReference>
<dbReference type="EMBL" id="CP036317">
    <property type="protein sequence ID" value="QDV20207.1"/>
    <property type="molecule type" value="Genomic_DNA"/>
</dbReference>
<dbReference type="Proteomes" id="UP000320839">
    <property type="component" value="Chromosome"/>
</dbReference>
<accession>A0A518ACG6</accession>
<sequence length="344" mass="38804">MRIEDIKKDDDFKILCPALQADELRRLRENIIKDGEFREPVIVWRSEGILIDGHNRLSVWDNMTDEERQRIAPPAINAIEFKDREAVHNWIISNQLGRRNLDQKQKSYLVGKWYQAEKKEPHRPSKKKGDTVSPLMKTSEKIAEKTGQSSRQVKRDAQFTEAVEVLVSNIGPEVKAELLTDKKIGKARVVEIAALPADKQKAEYDRAMGRGEPSPGITFDPSEWGGMEPVADPVIPAGTVTEYHLKEMQAPWREFNRLMTAVKKVIEDLPEGTAGAWCDQNQMADIMGCYSNLRSTVNHRKPVAICGHCNGLKCDRCYQTGALNKDLSEALREGTEATGVLNAR</sequence>
<accession>A0A518FV30</accession>
<gene>
    <name evidence="2" type="ORF">Enr10x_47410</name>
    <name evidence="3" type="ORF">Pan153_48800</name>
</gene>
<keyword evidence="4" id="KW-1185">Reference proteome</keyword>
<evidence type="ECO:0000313" key="5">
    <source>
        <dbReference type="Proteomes" id="UP000320839"/>
    </source>
</evidence>
<evidence type="ECO:0000313" key="4">
    <source>
        <dbReference type="Proteomes" id="UP000315647"/>
    </source>
</evidence>
<accession>A0A517QCM7</accession>
<name>A0A517QCM7_9PLAN</name>
<dbReference type="InterPro" id="IPR036086">
    <property type="entry name" value="ParB/Sulfiredoxin_sf"/>
</dbReference>
<evidence type="ECO:0000313" key="3">
    <source>
        <dbReference type="EMBL" id="QDV20207.1"/>
    </source>
</evidence>
<evidence type="ECO:0000313" key="2">
    <source>
        <dbReference type="EMBL" id="QDT29388.1"/>
    </source>
</evidence>
<dbReference type="RefSeq" id="WP_232093101.1">
    <property type="nucleotide sequence ID" value="NZ_CP037421.1"/>
</dbReference>